<feature type="domain" description="Transglycosylase SLT" evidence="4">
    <location>
        <begin position="463"/>
        <end position="575"/>
    </location>
</feature>
<dbReference type="PANTHER" id="PTHR37423">
    <property type="entry name" value="SOLUBLE LYTIC MUREIN TRANSGLYCOSYLASE-RELATED"/>
    <property type="match status" value="1"/>
</dbReference>
<organism evidence="6 7">
    <name type="scientific">Dichelobacter nodosus (strain VCS1703A)</name>
    <dbReference type="NCBI Taxonomy" id="246195"/>
    <lineage>
        <taxon>Bacteria</taxon>
        <taxon>Pseudomonadati</taxon>
        <taxon>Pseudomonadota</taxon>
        <taxon>Gammaproteobacteria</taxon>
        <taxon>Cardiobacteriales</taxon>
        <taxon>Cardiobacteriaceae</taxon>
        <taxon>Dichelobacter</taxon>
    </lineage>
</organism>
<dbReference type="GO" id="GO:0008933">
    <property type="term" value="F:peptidoglycan lytic transglycosylase activity"/>
    <property type="evidence" value="ECO:0007669"/>
    <property type="project" value="InterPro"/>
</dbReference>
<dbReference type="Gene3D" id="1.10.530.10">
    <property type="match status" value="1"/>
</dbReference>
<dbReference type="RefSeq" id="WP_012030966.1">
    <property type="nucleotide sequence ID" value="NC_009446.1"/>
</dbReference>
<evidence type="ECO:0000256" key="2">
    <source>
        <dbReference type="ARBA" id="ARBA00022729"/>
    </source>
</evidence>
<dbReference type="CDD" id="cd13401">
    <property type="entry name" value="Slt70-like"/>
    <property type="match status" value="1"/>
</dbReference>
<dbReference type="Gene3D" id="1.10.1240.20">
    <property type="entry name" value="Lytic transglycosylase, superhelical linker domain"/>
    <property type="match status" value="1"/>
</dbReference>
<dbReference type="InterPro" id="IPR008258">
    <property type="entry name" value="Transglycosylase_SLT_dom_1"/>
</dbReference>
<evidence type="ECO:0000259" key="4">
    <source>
        <dbReference type="Pfam" id="PF01464"/>
    </source>
</evidence>
<dbReference type="eggNOG" id="COG0741">
    <property type="taxonomic scope" value="Bacteria"/>
</dbReference>
<dbReference type="GO" id="GO:0004553">
    <property type="term" value="F:hydrolase activity, hydrolyzing O-glycosyl compounds"/>
    <property type="evidence" value="ECO:0007669"/>
    <property type="project" value="InterPro"/>
</dbReference>
<dbReference type="InterPro" id="IPR008939">
    <property type="entry name" value="Lytic_TGlycosylase_superhlx_U"/>
</dbReference>
<dbReference type="InterPro" id="IPR023346">
    <property type="entry name" value="Lysozyme-like_dom_sf"/>
</dbReference>
<feature type="signal peptide" evidence="3">
    <location>
        <begin position="1"/>
        <end position="18"/>
    </location>
</feature>
<dbReference type="EMBL" id="CP000513">
    <property type="protein sequence ID" value="ABQ13599.1"/>
    <property type="molecule type" value="Genomic_DNA"/>
</dbReference>
<dbReference type="GO" id="GO:0000270">
    <property type="term" value="P:peptidoglycan metabolic process"/>
    <property type="evidence" value="ECO:0007669"/>
    <property type="project" value="InterPro"/>
</dbReference>
<dbReference type="InterPro" id="IPR000189">
    <property type="entry name" value="Transglyc_AS"/>
</dbReference>
<evidence type="ECO:0000256" key="3">
    <source>
        <dbReference type="SAM" id="SignalP"/>
    </source>
</evidence>
<evidence type="ECO:0000259" key="5">
    <source>
        <dbReference type="Pfam" id="PF14718"/>
    </source>
</evidence>
<dbReference type="EC" id="3.2.1.-" evidence="6"/>
<evidence type="ECO:0000313" key="7">
    <source>
        <dbReference type="Proteomes" id="UP000000248"/>
    </source>
</evidence>
<keyword evidence="7" id="KW-1185">Reference proteome</keyword>
<dbReference type="Gene3D" id="1.25.20.10">
    <property type="entry name" value="Bacterial muramidases"/>
    <property type="match status" value="1"/>
</dbReference>
<evidence type="ECO:0000256" key="1">
    <source>
        <dbReference type="ARBA" id="ARBA00007734"/>
    </source>
</evidence>
<proteinExistence type="inferred from homology"/>
<protein>
    <submittedName>
        <fullName evidence="6">Lytic murein transglycosylase</fullName>
        <ecNumber evidence="6">3.2.1.-</ecNumber>
    </submittedName>
</protein>
<feature type="domain" description="Lytic transglycosylase superhelical linker" evidence="5">
    <location>
        <begin position="386"/>
        <end position="452"/>
    </location>
</feature>
<dbReference type="PANTHER" id="PTHR37423:SF5">
    <property type="entry name" value="SOLUBLE LYTIC MUREIN TRANSGLYCOSYLASE"/>
    <property type="match status" value="1"/>
</dbReference>
<dbReference type="KEGG" id="dno:DNO_0633"/>
<dbReference type="AlphaFoldDB" id="A5EVA0"/>
<dbReference type="STRING" id="246195.DNO_0633"/>
<keyword evidence="6" id="KW-0326">Glycosidase</keyword>
<dbReference type="SUPFAM" id="SSF53955">
    <property type="entry name" value="Lysozyme-like"/>
    <property type="match status" value="1"/>
</dbReference>
<reference evidence="6 7" key="1">
    <citation type="journal article" date="2007" name="Nat. Biotechnol.">
        <title>Genome sequence and identification of candidate vaccine antigens from the animal pathogen Dichelobacter nodosus.</title>
        <authorList>
            <person name="Myers G.S."/>
            <person name="Parker D."/>
            <person name="Al-Hasani K."/>
            <person name="Kennan R.M."/>
            <person name="Seemann T."/>
            <person name="Ren Q."/>
            <person name="Badger J.H."/>
            <person name="Selengut J.D."/>
            <person name="Deboy R.T."/>
            <person name="Tettelin H."/>
            <person name="Boyce J.D."/>
            <person name="McCarl V.P."/>
            <person name="Han X."/>
            <person name="Nelson W.C."/>
            <person name="Madupu R."/>
            <person name="Mohamoud Y."/>
            <person name="Holley T."/>
            <person name="Fedorova N."/>
            <person name="Khouri H."/>
            <person name="Bottomley S.P."/>
            <person name="Whittington R.J."/>
            <person name="Adler B."/>
            <person name="Songer J.G."/>
            <person name="Rood J.I."/>
            <person name="Paulsen I.T."/>
        </authorList>
    </citation>
    <scope>NUCLEOTIDE SEQUENCE [LARGE SCALE GENOMIC DNA]</scope>
    <source>
        <strain evidence="6 7">VCS1703A</strain>
    </source>
</reference>
<keyword evidence="2 3" id="KW-0732">Signal</keyword>
<dbReference type="Pfam" id="PF01464">
    <property type="entry name" value="SLT"/>
    <property type="match status" value="1"/>
</dbReference>
<dbReference type="InterPro" id="IPR012289">
    <property type="entry name" value="Lytic_TGlycosylase_superhlx_L"/>
</dbReference>
<name>A5EVA0_DICNV</name>
<dbReference type="SUPFAM" id="SSF48435">
    <property type="entry name" value="Bacterial muramidases"/>
    <property type="match status" value="1"/>
</dbReference>
<dbReference type="CAZy" id="GH23">
    <property type="family name" value="Glycoside Hydrolase Family 23"/>
</dbReference>
<comment type="similarity">
    <text evidence="1">Belongs to the transglycosylase Slt family.</text>
</comment>
<dbReference type="GO" id="GO:0016020">
    <property type="term" value="C:membrane"/>
    <property type="evidence" value="ECO:0007669"/>
    <property type="project" value="InterPro"/>
</dbReference>
<dbReference type="Proteomes" id="UP000000248">
    <property type="component" value="Chromosome"/>
</dbReference>
<dbReference type="PROSITE" id="PS00922">
    <property type="entry name" value="TRANSGLYCOSYLASE"/>
    <property type="match status" value="1"/>
</dbReference>
<sequence>MFKNILLAFFLIITSARANRLLEAEAALRAGAPLSDYQQFFGHPLYPYLQYEAYVQHGETTASAEIVTFLQQHARSPFAAQLAVKIFPIWLKNNQTDAILAAYSPHFASERCECIWRQALLATGKTAAAQKHIEELWLKDGNIDSACDPVFAHPNIKIPPALIAERFKRTLRANNLALAQYLTRLMTGSDQQAAQLWLSIRRRNEPIEKAFLLPQTWKSAILADGITRLASKDLTAATQLALEALRQNVSLEEDEALAESFNRLAAKLAQQDAPELLFIYHAIPRDRQQMNTVFDVIAHHLRTHKLSSLAPLLLDTLDAETLKKPEILYWIAKSFERSGHQEKADNYYRRAALERDFFGFLAAEKMKQSYRFNNKSLVKTIDYHRIMRRPETYRLKTFWQLGEKRRALQEFYSLQKQLTPEQLEQLALFADELGWSVQAVSTLAKTKKWDYLQQRFALHHQDLVRQMAKQLAISPAKIFAIMRKESIFQPEIKSAAGAIGLMQIMPATAHHTAKKHNIPYSGSASLIDPAVNIRLGSWYLYDCLNQFGHLAYAAAAYNAGPARVNKWLQERPNLPLDEWIAQIPFYETRDYVKQVLEYEKVYEYRLGLPVQPWQQKNIRMW</sequence>
<evidence type="ECO:0000313" key="6">
    <source>
        <dbReference type="EMBL" id="ABQ13599.1"/>
    </source>
</evidence>
<dbReference type="Pfam" id="PF14718">
    <property type="entry name" value="SLT_L"/>
    <property type="match status" value="1"/>
</dbReference>
<dbReference type="HOGENOM" id="CLU_019016_0_1_6"/>
<gene>
    <name evidence="6" type="ordered locus">DNO_0633</name>
</gene>
<accession>A5EVA0</accession>
<dbReference type="InterPro" id="IPR037061">
    <property type="entry name" value="Lytic_TGlycoase_superhlx_L_sf"/>
</dbReference>
<keyword evidence="6" id="KW-0378">Hydrolase</keyword>
<dbReference type="GO" id="GO:0042597">
    <property type="term" value="C:periplasmic space"/>
    <property type="evidence" value="ECO:0007669"/>
    <property type="project" value="InterPro"/>
</dbReference>
<feature type="chain" id="PRO_5002682376" evidence="3">
    <location>
        <begin position="19"/>
        <end position="621"/>
    </location>
</feature>
<dbReference type="OrthoDB" id="92254at2"/>